<dbReference type="Pfam" id="PF21946">
    <property type="entry name" value="LppM"/>
    <property type="match status" value="1"/>
</dbReference>
<dbReference type="PATRIC" id="fig|1348973.3.peg.3957"/>
<dbReference type="OrthoDB" id="2988624at2"/>
<keyword evidence="1" id="KW-0812">Transmembrane</keyword>
<keyword evidence="1" id="KW-1133">Transmembrane helix</keyword>
<protein>
    <recommendedName>
        <fullName evidence="2">LppM domain-containing protein</fullName>
    </recommendedName>
</protein>
<sequence length="238" mass="26669">MRIKLILVGVIILFFLTGCVSGVFHVTVNKDGSGELNYRLAIDSDLLATFNDKNNPLEKFREIAQKDGFIVSNFKDSGYFGVEAKKHVKKISEGIGGELITYISSVNSSKDHLNFTVDKGFFFNIYTIETNVDLTSFAKGNNALFQMFLDKMDLRILLTLPFDVEGHNASRVIDGETDDIKTFEWDLLPGQNNEIYLQAKVLNVLNVVTLVLLAVGLIVFVTVFMAIKRRKSADVKED</sequence>
<gene>
    <name evidence="3" type="ORF">M670_04071</name>
</gene>
<evidence type="ECO:0000313" key="3">
    <source>
        <dbReference type="EMBL" id="KEF36655.1"/>
    </source>
</evidence>
<dbReference type="PROSITE" id="PS51257">
    <property type="entry name" value="PROKAR_LIPOPROTEIN"/>
    <property type="match status" value="1"/>
</dbReference>
<feature type="domain" description="LppM" evidence="2">
    <location>
        <begin position="25"/>
        <end position="199"/>
    </location>
</feature>
<dbReference type="EMBL" id="JJRY01000023">
    <property type="protein sequence ID" value="KEF36655.1"/>
    <property type="molecule type" value="Genomic_DNA"/>
</dbReference>
<comment type="caution">
    <text evidence="3">The sequence shown here is derived from an EMBL/GenBank/DDBJ whole genome shotgun (WGS) entry which is preliminary data.</text>
</comment>
<organism evidence="3 4">
    <name type="scientific">Schinkia azotoformans MEV2011</name>
    <dbReference type="NCBI Taxonomy" id="1348973"/>
    <lineage>
        <taxon>Bacteria</taxon>
        <taxon>Bacillati</taxon>
        <taxon>Bacillota</taxon>
        <taxon>Bacilli</taxon>
        <taxon>Bacillales</taxon>
        <taxon>Bacillaceae</taxon>
        <taxon>Calidifontibacillus/Schinkia group</taxon>
        <taxon>Schinkia</taxon>
    </lineage>
</organism>
<name>A0A072NTV8_SCHAZ</name>
<dbReference type="InterPro" id="IPR053807">
    <property type="entry name" value="LppM"/>
</dbReference>
<keyword evidence="1" id="KW-0472">Membrane</keyword>
<dbReference type="AlphaFoldDB" id="A0A072NTV8"/>
<accession>A0A072NTV8</accession>
<reference evidence="3 4" key="1">
    <citation type="submission" date="2014-04" db="EMBL/GenBank/DDBJ databases">
        <title>Draft genome sequence of Bacillus azotoformans MEV2011, a (co-) denitrifying strain unable to grow in the presence of oxygen.</title>
        <authorList>
            <person name="Nielsen M."/>
            <person name="Schreiber L."/>
            <person name="Finster K."/>
            <person name="Schramm A."/>
        </authorList>
    </citation>
    <scope>NUCLEOTIDE SEQUENCE [LARGE SCALE GENOMIC DNA]</scope>
    <source>
        <strain evidence="3 4">MEV2011</strain>
    </source>
</reference>
<evidence type="ECO:0000259" key="2">
    <source>
        <dbReference type="Pfam" id="PF21946"/>
    </source>
</evidence>
<feature type="transmembrane region" description="Helical" evidence="1">
    <location>
        <begin position="204"/>
        <end position="227"/>
    </location>
</feature>
<dbReference type="Proteomes" id="UP000027936">
    <property type="component" value="Unassembled WGS sequence"/>
</dbReference>
<proteinExistence type="predicted"/>
<evidence type="ECO:0000313" key="4">
    <source>
        <dbReference type="Proteomes" id="UP000027936"/>
    </source>
</evidence>
<dbReference type="RefSeq" id="WP_035197782.1">
    <property type="nucleotide sequence ID" value="NZ_JJRY01000023.1"/>
</dbReference>
<evidence type="ECO:0000256" key="1">
    <source>
        <dbReference type="SAM" id="Phobius"/>
    </source>
</evidence>